<proteinExistence type="predicted"/>
<accession>X1UM24</accession>
<gene>
    <name evidence="1" type="ORF">S12H4_59791</name>
</gene>
<evidence type="ECO:0000313" key="1">
    <source>
        <dbReference type="EMBL" id="GAJ18503.1"/>
    </source>
</evidence>
<comment type="caution">
    <text evidence="1">The sequence shown here is derived from an EMBL/GenBank/DDBJ whole genome shotgun (WGS) entry which is preliminary data.</text>
</comment>
<dbReference type="AlphaFoldDB" id="X1UM24"/>
<dbReference type="EMBL" id="BARW01039177">
    <property type="protein sequence ID" value="GAJ18503.1"/>
    <property type="molecule type" value="Genomic_DNA"/>
</dbReference>
<organism evidence="1">
    <name type="scientific">marine sediment metagenome</name>
    <dbReference type="NCBI Taxonomy" id="412755"/>
    <lineage>
        <taxon>unclassified sequences</taxon>
        <taxon>metagenomes</taxon>
        <taxon>ecological metagenomes</taxon>
    </lineage>
</organism>
<feature type="non-terminal residue" evidence="1">
    <location>
        <position position="1"/>
    </location>
</feature>
<feature type="non-terminal residue" evidence="1">
    <location>
        <position position="151"/>
    </location>
</feature>
<sequence>IWGGFFSLAMKTVTSIIGHLWKAFTSVTSIYMVQAFHSLIENNPEEAKVLWAKICDTYFETDPEWAGIVGRYMKSMTGMDIDVSDITTAAFTSAESLGETFLYPMLNLVLPGGAPIAPGAPPTEAKLKPADGLEGAERFLGTNLRFQMQAW</sequence>
<name>X1UM24_9ZZZZ</name>
<reference evidence="1" key="1">
    <citation type="journal article" date="2014" name="Front. Microbiol.">
        <title>High frequency of phylogenetically diverse reductive dehalogenase-homologous genes in deep subseafloor sedimentary metagenomes.</title>
        <authorList>
            <person name="Kawai M."/>
            <person name="Futagami T."/>
            <person name="Toyoda A."/>
            <person name="Takaki Y."/>
            <person name="Nishi S."/>
            <person name="Hori S."/>
            <person name="Arai W."/>
            <person name="Tsubouchi T."/>
            <person name="Morono Y."/>
            <person name="Uchiyama I."/>
            <person name="Ito T."/>
            <person name="Fujiyama A."/>
            <person name="Inagaki F."/>
            <person name="Takami H."/>
        </authorList>
    </citation>
    <scope>NUCLEOTIDE SEQUENCE</scope>
    <source>
        <strain evidence="1">Expedition CK06-06</strain>
    </source>
</reference>
<protein>
    <submittedName>
        <fullName evidence="1">Uncharacterized protein</fullName>
    </submittedName>
</protein>